<gene>
    <name evidence="2" type="ORF">R69658_07831</name>
</gene>
<dbReference type="Proteomes" id="UP000674425">
    <property type="component" value="Unassembled WGS sequence"/>
</dbReference>
<accession>A0ABM8T8U1</accession>
<dbReference type="PANTHER" id="PTHR33360">
    <property type="entry name" value="TRANSPOSASE FOR INSERTION SEQUENCE ELEMENT IS200"/>
    <property type="match status" value="1"/>
</dbReference>
<evidence type="ECO:0000259" key="1">
    <source>
        <dbReference type="SMART" id="SM01321"/>
    </source>
</evidence>
<protein>
    <recommendedName>
        <fullName evidence="1">Transposase IS200-like domain-containing protein</fullName>
    </recommendedName>
</protein>
<dbReference type="PANTHER" id="PTHR33360:SF2">
    <property type="entry name" value="TRANSPOSASE FOR INSERTION SEQUENCE ELEMENT IS200"/>
    <property type="match status" value="1"/>
</dbReference>
<evidence type="ECO:0000313" key="3">
    <source>
        <dbReference type="Proteomes" id="UP000674425"/>
    </source>
</evidence>
<dbReference type="Pfam" id="PF01797">
    <property type="entry name" value="Y1_Tnp"/>
    <property type="match status" value="1"/>
</dbReference>
<comment type="caution">
    <text evidence="2">The sequence shown here is derived from an EMBL/GenBank/DDBJ whole genome shotgun (WGS) entry which is preliminary data.</text>
</comment>
<organism evidence="2 3">
    <name type="scientific">Paraburkholderia aspalathi</name>
    <dbReference type="NCBI Taxonomy" id="1324617"/>
    <lineage>
        <taxon>Bacteria</taxon>
        <taxon>Pseudomonadati</taxon>
        <taxon>Pseudomonadota</taxon>
        <taxon>Betaproteobacteria</taxon>
        <taxon>Burkholderiales</taxon>
        <taxon>Burkholderiaceae</taxon>
        <taxon>Paraburkholderia</taxon>
    </lineage>
</organism>
<keyword evidence="3" id="KW-1185">Reference proteome</keyword>
<dbReference type="SMART" id="SM01321">
    <property type="entry name" value="Y1_Tnp"/>
    <property type="match status" value="1"/>
</dbReference>
<dbReference type="SUPFAM" id="SSF143422">
    <property type="entry name" value="Transposase IS200-like"/>
    <property type="match status" value="1"/>
</dbReference>
<proteinExistence type="predicted"/>
<dbReference type="InterPro" id="IPR036515">
    <property type="entry name" value="Transposase_17_sf"/>
</dbReference>
<dbReference type="NCBIfam" id="NF033573">
    <property type="entry name" value="transpos_IS200"/>
    <property type="match status" value="1"/>
</dbReference>
<name>A0ABM8T8U1_9BURK</name>
<dbReference type="EMBL" id="CAJNAU010000196">
    <property type="protein sequence ID" value="CAE6865411.1"/>
    <property type="molecule type" value="Genomic_DNA"/>
</dbReference>
<dbReference type="RefSeq" id="WP_200622810.1">
    <property type="nucleotide sequence ID" value="NZ_CAJNAU010000196.1"/>
</dbReference>
<sequence length="131" mass="14937">MESGLVHGVQKASHCAWQIHYHVVFPVKYRKALLDEEVVRIITETAQAISERYDIEFEQIGCDGDNIHLLCSAHPKVAPGQIVRVFKSLTAREIFRRKPSVKKSLWGGQGNRIKRPAFQALEPDSVHRIRP</sequence>
<reference evidence="2 3" key="1">
    <citation type="submission" date="2021-02" db="EMBL/GenBank/DDBJ databases">
        <authorList>
            <person name="Vanwijnsberghe S."/>
        </authorList>
    </citation>
    <scope>NUCLEOTIDE SEQUENCE [LARGE SCALE GENOMIC DNA]</scope>
    <source>
        <strain evidence="2 3">R-69658</strain>
    </source>
</reference>
<feature type="domain" description="Transposase IS200-like" evidence="1">
    <location>
        <begin position="16"/>
        <end position="129"/>
    </location>
</feature>
<dbReference type="InterPro" id="IPR002686">
    <property type="entry name" value="Transposase_17"/>
</dbReference>
<evidence type="ECO:0000313" key="2">
    <source>
        <dbReference type="EMBL" id="CAE6865411.1"/>
    </source>
</evidence>
<dbReference type="Gene3D" id="3.30.70.1290">
    <property type="entry name" value="Transposase IS200-like"/>
    <property type="match status" value="1"/>
</dbReference>